<dbReference type="SUPFAM" id="SSF111369">
    <property type="entry name" value="HlyD-like secretion proteins"/>
    <property type="match status" value="1"/>
</dbReference>
<dbReference type="Pfam" id="PF25917">
    <property type="entry name" value="BSH_RND"/>
    <property type="match status" value="1"/>
</dbReference>
<dbReference type="InterPro" id="IPR058625">
    <property type="entry name" value="MdtA-like_BSH"/>
</dbReference>
<dbReference type="PANTHER" id="PTHR30469">
    <property type="entry name" value="MULTIDRUG RESISTANCE PROTEIN MDTA"/>
    <property type="match status" value="1"/>
</dbReference>
<name>A0A7I0IIX1_9LEPT</name>
<sequence length="465" mass="53612">MKQKFLYQLRAKLKGFLSLLILYGFISFSFTQFSNEQIRIRFLYLTNLLYHDFWLFAESKVYASEFEKISPIFKKPLVREVSVSFEFPAIVEATKELQLQSKHSGRIQKIHVLEGQTVKKGQLLAELDDELLKLEGDKLNISLEVSKANQLISFEKWKQAEQLIEVKIREIDKKTELLQVNESEWELSKDLREKKEILWKQGFVSLSELEKWRLDEENKFSIYKNIKRDRNNLLSLLKLNLDVDDIGASDKLKVWKEKNTLIERTEYELSLTNTKILENQIKYNKQLVAESKLIAPKAGKILKIYLKEGELTNHLPFISLIENGDLSISFQVGESDLNLILPGKKVDFYPSLKGSQVASGKIQNVSGYLEPRTHGIGVKAKLFQNNGSLLTGMFGTAKIDSDITKEIVIVPTKSVYGDDLSGYYLLIKHGDSIEKRFIQCKPYNDFEMEVFTGINADELFQVNTK</sequence>
<dbReference type="EMBL" id="RQFT01000012">
    <property type="protein sequence ID" value="TGL03068.1"/>
    <property type="molecule type" value="Genomic_DNA"/>
</dbReference>
<dbReference type="PANTHER" id="PTHR30469:SF20">
    <property type="entry name" value="EFFLUX RND TRANSPORTER PERIPLASMIC ADAPTOR SUBUNIT"/>
    <property type="match status" value="1"/>
</dbReference>
<reference evidence="2 3" key="1">
    <citation type="journal article" date="2019" name="PLoS Negl. Trop. Dis.">
        <title>Revisiting the worldwide diversity of Leptospira species in the environment.</title>
        <authorList>
            <person name="Vincent A.T."/>
            <person name="Schiettekatte O."/>
            <person name="Bourhy P."/>
            <person name="Veyrier F.J."/>
            <person name="Picardeau M."/>
        </authorList>
    </citation>
    <scope>NUCLEOTIDE SEQUENCE [LARGE SCALE GENOMIC DNA]</scope>
    <source>
        <strain evidence="2 3">201800273</strain>
    </source>
</reference>
<dbReference type="Proteomes" id="UP000297641">
    <property type="component" value="Unassembled WGS sequence"/>
</dbReference>
<dbReference type="GO" id="GO:0015562">
    <property type="term" value="F:efflux transmembrane transporter activity"/>
    <property type="evidence" value="ECO:0007669"/>
    <property type="project" value="TreeGrafter"/>
</dbReference>
<evidence type="ECO:0000313" key="3">
    <source>
        <dbReference type="Proteomes" id="UP000297641"/>
    </source>
</evidence>
<protein>
    <submittedName>
        <fullName evidence="2">Biotin/lipoyl-binding protein</fullName>
    </submittedName>
</protein>
<proteinExistence type="predicted"/>
<dbReference type="Gene3D" id="2.40.50.100">
    <property type="match status" value="1"/>
</dbReference>
<comment type="caution">
    <text evidence="2">The sequence shown here is derived from an EMBL/GenBank/DDBJ whole genome shotgun (WGS) entry which is preliminary data.</text>
</comment>
<dbReference type="GO" id="GO:1990281">
    <property type="term" value="C:efflux pump complex"/>
    <property type="evidence" value="ECO:0007669"/>
    <property type="project" value="TreeGrafter"/>
</dbReference>
<dbReference type="Gene3D" id="2.40.30.170">
    <property type="match status" value="1"/>
</dbReference>
<dbReference type="Gene3D" id="1.10.287.470">
    <property type="entry name" value="Helix hairpin bin"/>
    <property type="match status" value="1"/>
</dbReference>
<accession>A0A7I0IIX1</accession>
<evidence type="ECO:0000313" key="2">
    <source>
        <dbReference type="EMBL" id="TGL03068.1"/>
    </source>
</evidence>
<organism evidence="2 3">
    <name type="scientific">Leptospira bouyouniensis</name>
    <dbReference type="NCBI Taxonomy" id="2484911"/>
    <lineage>
        <taxon>Bacteria</taxon>
        <taxon>Pseudomonadati</taxon>
        <taxon>Spirochaetota</taxon>
        <taxon>Spirochaetia</taxon>
        <taxon>Leptospirales</taxon>
        <taxon>Leptospiraceae</taxon>
        <taxon>Leptospira</taxon>
    </lineage>
</organism>
<feature type="domain" description="Multidrug resistance protein MdtA-like barrel-sandwich hybrid" evidence="1">
    <location>
        <begin position="98"/>
        <end position="311"/>
    </location>
</feature>
<evidence type="ECO:0000259" key="1">
    <source>
        <dbReference type="Pfam" id="PF25917"/>
    </source>
</evidence>
<dbReference type="AlphaFoldDB" id="A0A7I0IIX1"/>
<dbReference type="RefSeq" id="WP_135771592.1">
    <property type="nucleotide sequence ID" value="NZ_RQFT01000012.1"/>
</dbReference>
<gene>
    <name evidence="2" type="ORF">EHQ43_14790</name>
</gene>